<evidence type="ECO:0000313" key="2">
    <source>
        <dbReference type="Proteomes" id="UP000515153"/>
    </source>
</evidence>
<protein>
    <recommendedName>
        <fullName evidence="1">Ribosomal protein L9 domain-containing protein</fullName>
    </recommendedName>
</protein>
<name>A0A6P8B9M1_PYRGI</name>
<dbReference type="AlphaFoldDB" id="A0A6P8B9M1"/>
<evidence type="ECO:0000259" key="1">
    <source>
        <dbReference type="Pfam" id="PF01281"/>
    </source>
</evidence>
<evidence type="ECO:0000313" key="3">
    <source>
        <dbReference type="RefSeq" id="XP_030983724.1"/>
    </source>
</evidence>
<accession>A0A6P8B9M1</accession>
<dbReference type="Proteomes" id="UP000515153">
    <property type="component" value="Unplaced"/>
</dbReference>
<dbReference type="GeneID" id="41958004"/>
<feature type="domain" description="Ribosomal protein L9" evidence="1">
    <location>
        <begin position="54"/>
        <end position="95"/>
    </location>
</feature>
<reference evidence="3" key="1">
    <citation type="journal article" date="2019" name="Mol. Biol. Evol.">
        <title>Blast fungal genomes show frequent chromosomal changes, gene gains and losses, and effector gene turnover.</title>
        <authorList>
            <person name="Gomez Luciano L.B."/>
            <person name="Jason Tsai I."/>
            <person name="Chuma I."/>
            <person name="Tosa Y."/>
            <person name="Chen Y.H."/>
            <person name="Li J.Y."/>
            <person name="Li M.Y."/>
            <person name="Jade Lu M.Y."/>
            <person name="Nakayashiki H."/>
            <person name="Li W.H."/>
        </authorList>
    </citation>
    <scope>NUCLEOTIDE SEQUENCE</scope>
    <source>
        <strain evidence="3">NI907</strain>
    </source>
</reference>
<dbReference type="RefSeq" id="XP_030983724.1">
    <property type="nucleotide sequence ID" value="XM_031123093.1"/>
</dbReference>
<gene>
    <name evidence="3" type="ORF">PgNI_03039</name>
</gene>
<keyword evidence="2" id="KW-1185">Reference proteome</keyword>
<dbReference type="InterPro" id="IPR020070">
    <property type="entry name" value="Ribosomal_bL9_N"/>
</dbReference>
<reference evidence="3" key="2">
    <citation type="submission" date="2019-10" db="EMBL/GenBank/DDBJ databases">
        <authorList>
            <consortium name="NCBI Genome Project"/>
        </authorList>
    </citation>
    <scope>NUCLEOTIDE SEQUENCE</scope>
    <source>
        <strain evidence="3">NI907</strain>
    </source>
</reference>
<proteinExistence type="predicted"/>
<reference evidence="3" key="3">
    <citation type="submission" date="2025-08" db="UniProtKB">
        <authorList>
            <consortium name="RefSeq"/>
        </authorList>
    </citation>
    <scope>IDENTIFICATION</scope>
    <source>
        <strain evidence="3">NI907</strain>
    </source>
</reference>
<organism evidence="2 3">
    <name type="scientific">Pyricularia grisea</name>
    <name type="common">Crabgrass-specific blast fungus</name>
    <name type="synonym">Magnaporthe grisea</name>
    <dbReference type="NCBI Taxonomy" id="148305"/>
    <lineage>
        <taxon>Eukaryota</taxon>
        <taxon>Fungi</taxon>
        <taxon>Dikarya</taxon>
        <taxon>Ascomycota</taxon>
        <taxon>Pezizomycotina</taxon>
        <taxon>Sordariomycetes</taxon>
        <taxon>Sordariomycetidae</taxon>
        <taxon>Magnaporthales</taxon>
        <taxon>Pyriculariaceae</taxon>
        <taxon>Pyricularia</taxon>
    </lineage>
</organism>
<sequence>MITRRSPTCLGCLRRALAPSINGSSSNNASVALTQVRGKTKAAREKDEEGGVVVRLLQNVPEYGPKNTILRAPRGRVRNVWYPGGKVEYMTPQRFTELGVDQSVIVERDPMFGLEVEKPVEKKKVAKAKTANDKVVKIEPPKPQEATALLNNLLPTALIFERAAVPAGSKTRQDSPPAEPNVYRSPLVARNASVSHESAANAPPQPIAIFGSVSTADVAAHVKELLSAHRIASLIAIEAKHVNIVGALLDDGEVIRADNPATAAVAAVEGDKVKQLGRWEIAIEVPGGAKAGVRPIRRILEVVDMGDKTFL</sequence>
<dbReference type="Pfam" id="PF01281">
    <property type="entry name" value="Ribosomal_L9_N"/>
    <property type="match status" value="1"/>
</dbReference>
<dbReference type="KEGG" id="pgri:PgNI_03039"/>